<proteinExistence type="predicted"/>
<evidence type="ECO:0000313" key="1">
    <source>
        <dbReference type="EMBL" id="MBO1322196.1"/>
    </source>
</evidence>
<organism evidence="1 2">
    <name type="scientific">Acanthopleuribacter pedis</name>
    <dbReference type="NCBI Taxonomy" id="442870"/>
    <lineage>
        <taxon>Bacteria</taxon>
        <taxon>Pseudomonadati</taxon>
        <taxon>Acidobacteriota</taxon>
        <taxon>Holophagae</taxon>
        <taxon>Acanthopleuribacterales</taxon>
        <taxon>Acanthopleuribacteraceae</taxon>
        <taxon>Acanthopleuribacter</taxon>
    </lineage>
</organism>
<dbReference type="AlphaFoldDB" id="A0A8J7QJS9"/>
<keyword evidence="2" id="KW-1185">Reference proteome</keyword>
<dbReference type="Proteomes" id="UP000664417">
    <property type="component" value="Unassembled WGS sequence"/>
</dbReference>
<gene>
    <name evidence="1" type="ORF">J3U88_27225</name>
</gene>
<accession>A0A8J7QJS9</accession>
<sequence length="67" mass="7603">MIALFLKEIALIIPKSSQRAVDPTATSLTLQMCDLENLASKTCLASELLLRQTAFYFGVYWLNLFYL</sequence>
<reference evidence="1" key="1">
    <citation type="submission" date="2021-03" db="EMBL/GenBank/DDBJ databases">
        <authorList>
            <person name="Wang G."/>
        </authorList>
    </citation>
    <scope>NUCLEOTIDE SEQUENCE</scope>
    <source>
        <strain evidence="1">KCTC 12899</strain>
    </source>
</reference>
<comment type="caution">
    <text evidence="1">The sequence shown here is derived from an EMBL/GenBank/DDBJ whole genome shotgun (WGS) entry which is preliminary data.</text>
</comment>
<dbReference type="EMBL" id="JAFREP010000032">
    <property type="protein sequence ID" value="MBO1322196.1"/>
    <property type="molecule type" value="Genomic_DNA"/>
</dbReference>
<evidence type="ECO:0000313" key="2">
    <source>
        <dbReference type="Proteomes" id="UP000664417"/>
    </source>
</evidence>
<protein>
    <submittedName>
        <fullName evidence="1">Uncharacterized protein</fullName>
    </submittedName>
</protein>
<name>A0A8J7QJS9_9BACT</name>
<dbReference type="RefSeq" id="WP_207862169.1">
    <property type="nucleotide sequence ID" value="NZ_JAFREP010000032.1"/>
</dbReference>